<dbReference type="EMBL" id="NKXS01001938">
    <property type="protein sequence ID" value="PIN16145.1"/>
    <property type="molecule type" value="Genomic_DNA"/>
</dbReference>
<sequence>MDYHTVQSHGSITSRNLLTLMHDSHGVHSSTKSSQFVNHGLLLWNEGRKKWIGDKKSIHHRQGQRFRLPKLRTLCLCFAKKFWRCSGTITHDRLLKSNKPFSRPIPLSEVIDFVVDVWEQEGLYS</sequence>
<dbReference type="InterPro" id="IPR025124">
    <property type="entry name" value="Gag1-like_clamp"/>
</dbReference>
<evidence type="ECO:0000313" key="3">
    <source>
        <dbReference type="Proteomes" id="UP000231279"/>
    </source>
</evidence>
<dbReference type="PANTHER" id="PTHR33373:SF1">
    <property type="entry name" value="DUF4050 DOMAIN-CONTAINING PROTEIN"/>
    <property type="match status" value="1"/>
</dbReference>
<dbReference type="Proteomes" id="UP000231279">
    <property type="component" value="Unassembled WGS sequence"/>
</dbReference>
<reference evidence="3" key="1">
    <citation type="journal article" date="2018" name="Gigascience">
        <title>Genome assembly of the Pink Ipe (Handroanthus impetiginosus, Bignoniaceae), a highly valued, ecologically keystone Neotropical timber forest tree.</title>
        <authorList>
            <person name="Silva-Junior O.B."/>
            <person name="Grattapaglia D."/>
            <person name="Novaes E."/>
            <person name="Collevatti R.G."/>
        </authorList>
    </citation>
    <scope>NUCLEOTIDE SEQUENCE [LARGE SCALE GENOMIC DNA]</scope>
    <source>
        <strain evidence="3">cv. UFG-1</strain>
    </source>
</reference>
<gene>
    <name evidence="2" type="ORF">CDL12_11201</name>
</gene>
<evidence type="ECO:0000313" key="2">
    <source>
        <dbReference type="EMBL" id="PIN16145.1"/>
    </source>
</evidence>
<dbReference type="PANTHER" id="PTHR33373">
    <property type="entry name" value="OS07G0479600 PROTEIN"/>
    <property type="match status" value="1"/>
</dbReference>
<proteinExistence type="predicted"/>
<evidence type="ECO:0000259" key="1">
    <source>
        <dbReference type="Pfam" id="PF13259"/>
    </source>
</evidence>
<organism evidence="2 3">
    <name type="scientific">Handroanthus impetiginosus</name>
    <dbReference type="NCBI Taxonomy" id="429701"/>
    <lineage>
        <taxon>Eukaryota</taxon>
        <taxon>Viridiplantae</taxon>
        <taxon>Streptophyta</taxon>
        <taxon>Embryophyta</taxon>
        <taxon>Tracheophyta</taxon>
        <taxon>Spermatophyta</taxon>
        <taxon>Magnoliopsida</taxon>
        <taxon>eudicotyledons</taxon>
        <taxon>Gunneridae</taxon>
        <taxon>Pentapetalae</taxon>
        <taxon>asterids</taxon>
        <taxon>lamiids</taxon>
        <taxon>Lamiales</taxon>
        <taxon>Bignoniaceae</taxon>
        <taxon>Crescentiina</taxon>
        <taxon>Tabebuia alliance</taxon>
        <taxon>Handroanthus</taxon>
    </lineage>
</organism>
<protein>
    <recommendedName>
        <fullName evidence="1">Gag1-like clamp domain-containing protein</fullName>
    </recommendedName>
</protein>
<dbReference type="Pfam" id="PF13259">
    <property type="entry name" value="clamp_Gag1-like"/>
    <property type="match status" value="1"/>
</dbReference>
<accession>A0A2G9HF42</accession>
<dbReference type="OrthoDB" id="1896025at2759"/>
<dbReference type="AlphaFoldDB" id="A0A2G9HF42"/>
<keyword evidence="3" id="KW-1185">Reference proteome</keyword>
<feature type="domain" description="Gag1-like clamp" evidence="1">
    <location>
        <begin position="8"/>
        <end position="124"/>
    </location>
</feature>
<name>A0A2G9HF42_9LAMI</name>
<comment type="caution">
    <text evidence="2">The sequence shown here is derived from an EMBL/GenBank/DDBJ whole genome shotgun (WGS) entry which is preliminary data.</text>
</comment>